<dbReference type="AlphaFoldDB" id="A0A1S3EEB9"/>
<dbReference type="Gene3D" id="3.40.50.2000">
    <property type="entry name" value="Glycogen Phosphorylase B"/>
    <property type="match status" value="2"/>
</dbReference>
<protein>
    <submittedName>
        <fullName evidence="5">UDP-rhamnose:rhamnosyltransferase 1</fullName>
    </submittedName>
</protein>
<dbReference type="InterPro" id="IPR002213">
    <property type="entry name" value="UDP_glucos_trans"/>
</dbReference>
<dbReference type="GeneID" id="101498005"/>
<evidence type="ECO:0000313" key="4">
    <source>
        <dbReference type="Proteomes" id="UP000087171"/>
    </source>
</evidence>
<dbReference type="KEGG" id="cam:101498005"/>
<dbReference type="Pfam" id="PF00201">
    <property type="entry name" value="UDPGT"/>
    <property type="match status" value="1"/>
</dbReference>
<name>A0A1S3EEB9_CICAR</name>
<dbReference type="PANTHER" id="PTHR48049:SF57">
    <property type="entry name" value="UDP-GLYCOSYLTRANSFERASE 91C1-LIKE"/>
    <property type="match status" value="1"/>
</dbReference>
<organism evidence="4 5">
    <name type="scientific">Cicer arietinum</name>
    <name type="common">Chickpea</name>
    <name type="synonym">Garbanzo</name>
    <dbReference type="NCBI Taxonomy" id="3827"/>
    <lineage>
        <taxon>Eukaryota</taxon>
        <taxon>Viridiplantae</taxon>
        <taxon>Streptophyta</taxon>
        <taxon>Embryophyta</taxon>
        <taxon>Tracheophyta</taxon>
        <taxon>Spermatophyta</taxon>
        <taxon>Magnoliopsida</taxon>
        <taxon>eudicotyledons</taxon>
        <taxon>Gunneridae</taxon>
        <taxon>Pentapetalae</taxon>
        <taxon>rosids</taxon>
        <taxon>fabids</taxon>
        <taxon>Fabales</taxon>
        <taxon>Fabaceae</taxon>
        <taxon>Papilionoideae</taxon>
        <taxon>50 kb inversion clade</taxon>
        <taxon>NPAAA clade</taxon>
        <taxon>Hologalegina</taxon>
        <taxon>IRL clade</taxon>
        <taxon>Cicereae</taxon>
        <taxon>Cicer</taxon>
    </lineage>
</organism>
<keyword evidence="4" id="KW-1185">Reference proteome</keyword>
<dbReference type="InterPro" id="IPR050481">
    <property type="entry name" value="UDP-glycosyltransf_plant"/>
</dbReference>
<evidence type="ECO:0000256" key="1">
    <source>
        <dbReference type="ARBA" id="ARBA00009995"/>
    </source>
</evidence>
<dbReference type="RefSeq" id="XP_012574187.2">
    <property type="nucleotide sequence ID" value="XM_012718733.2"/>
</dbReference>
<reference evidence="5" key="2">
    <citation type="submission" date="2025-08" db="UniProtKB">
        <authorList>
            <consortium name="RefSeq"/>
        </authorList>
    </citation>
    <scope>IDENTIFICATION</scope>
    <source>
        <tissue evidence="5">Etiolated seedlings</tissue>
    </source>
</reference>
<evidence type="ECO:0000256" key="3">
    <source>
        <dbReference type="ARBA" id="ARBA00022679"/>
    </source>
</evidence>
<sequence length="472" mass="53322">MQQVKMAEDIIHVVMLPWLAFGHLIPFFKLSIALAKSGVHVSYISTPKNIQRLPKLPSTLSHLINLVEISLPSLNTNLLPEGAEATMDIPIDKIQYLEEAYDQLQSPVKQLISNWLPDWIICDYSPHWIVEIAQEFHVKLIYYSVVSAATLVFLGPPSNTMKARFSPESLTAPPEWVTFPSSVAYTRNEAIAFSAIVHQKNASEVSGIERLVKVIGAAKAVICCSCYEIEGEYLHLYNKLVQKPVIPIGLLPVEMPQREIFEESRSESKIFEWLDKQETKSVVFVGFGSECKLSKEQVFEIAYGLEVSKLSFLWALRKPNWSCNDQDFLPIGFGERTSERGLVCMGWIPQQEILAHSSIGGCLFHSGWGSAIETLQFENNLVVLPFIIDQPLNARLLVDKGLAIEVKRYEDGRFSRNEIAKSLRQAMVLVEGKELRVKTREAAVIVGNLKLHQDHYIAEFVQFLKDGIKKRI</sequence>
<comment type="similarity">
    <text evidence="1">Belongs to the UDP-glycosyltransferase family.</text>
</comment>
<gene>
    <name evidence="5" type="primary">LOC101498005</name>
</gene>
<dbReference type="FunFam" id="3.40.50.2000:FF:000037">
    <property type="entry name" value="Glycosyltransferase"/>
    <property type="match status" value="1"/>
</dbReference>
<keyword evidence="3" id="KW-0808">Transferase</keyword>
<evidence type="ECO:0000313" key="5">
    <source>
        <dbReference type="RefSeq" id="XP_012574187.2"/>
    </source>
</evidence>
<keyword evidence="2" id="KW-0328">Glycosyltransferase</keyword>
<dbReference type="Proteomes" id="UP000087171">
    <property type="component" value="Chromosome Ca7"/>
</dbReference>
<dbReference type="SUPFAM" id="SSF53756">
    <property type="entry name" value="UDP-Glycosyltransferase/glycogen phosphorylase"/>
    <property type="match status" value="1"/>
</dbReference>
<dbReference type="GO" id="GO:0035251">
    <property type="term" value="F:UDP-glucosyltransferase activity"/>
    <property type="evidence" value="ECO:0007669"/>
    <property type="project" value="InterPro"/>
</dbReference>
<dbReference type="FunFam" id="3.40.50.2000:FF:000088">
    <property type="entry name" value="Glycosyltransferase"/>
    <property type="match status" value="1"/>
</dbReference>
<accession>A0A1S3EEB9</accession>
<dbReference type="OrthoDB" id="5835829at2759"/>
<dbReference type="PANTHER" id="PTHR48049">
    <property type="entry name" value="GLYCOSYLTRANSFERASE"/>
    <property type="match status" value="1"/>
</dbReference>
<dbReference type="CDD" id="cd03784">
    <property type="entry name" value="GT1_Gtf-like"/>
    <property type="match status" value="1"/>
</dbReference>
<reference evidence="4" key="1">
    <citation type="journal article" date="2013" name="Nat. Biotechnol.">
        <title>Draft genome sequence of chickpea (Cicer arietinum) provides a resource for trait improvement.</title>
        <authorList>
            <person name="Varshney R.K."/>
            <person name="Song C."/>
            <person name="Saxena R.K."/>
            <person name="Azam S."/>
            <person name="Yu S."/>
            <person name="Sharpe A.G."/>
            <person name="Cannon S."/>
            <person name="Baek J."/>
            <person name="Rosen B.D."/>
            <person name="Tar'an B."/>
            <person name="Millan T."/>
            <person name="Zhang X."/>
            <person name="Ramsay L.D."/>
            <person name="Iwata A."/>
            <person name="Wang Y."/>
            <person name="Nelson W."/>
            <person name="Farmer A.D."/>
            <person name="Gaur P.M."/>
            <person name="Soderlund C."/>
            <person name="Penmetsa R.V."/>
            <person name="Xu C."/>
            <person name="Bharti A.K."/>
            <person name="He W."/>
            <person name="Winter P."/>
            <person name="Zhao S."/>
            <person name="Hane J.K."/>
            <person name="Carrasquilla-Garcia N."/>
            <person name="Condie J.A."/>
            <person name="Upadhyaya H.D."/>
            <person name="Luo M.C."/>
            <person name="Thudi M."/>
            <person name="Gowda C.L."/>
            <person name="Singh N.P."/>
            <person name="Lichtenzveig J."/>
            <person name="Gali K.K."/>
            <person name="Rubio J."/>
            <person name="Nadarajan N."/>
            <person name="Dolezel J."/>
            <person name="Bansal K.C."/>
            <person name="Xu X."/>
            <person name="Edwards D."/>
            <person name="Zhang G."/>
            <person name="Kahl G."/>
            <person name="Gil J."/>
            <person name="Singh K.B."/>
            <person name="Datta S.K."/>
            <person name="Jackson S.A."/>
            <person name="Wang J."/>
            <person name="Cook D.R."/>
        </authorList>
    </citation>
    <scope>NUCLEOTIDE SEQUENCE [LARGE SCALE GENOMIC DNA]</scope>
    <source>
        <strain evidence="4">cv. CDC Frontier</strain>
    </source>
</reference>
<proteinExistence type="inferred from homology"/>
<evidence type="ECO:0000256" key="2">
    <source>
        <dbReference type="ARBA" id="ARBA00022676"/>
    </source>
</evidence>